<comment type="caution">
    <text evidence="1">The sequence shown here is derived from an EMBL/GenBank/DDBJ whole genome shotgun (WGS) entry which is preliminary data.</text>
</comment>
<dbReference type="EMBL" id="QSBY01000011">
    <property type="protein sequence ID" value="RHW67593.1"/>
    <property type="molecule type" value="Genomic_DNA"/>
</dbReference>
<proteinExistence type="predicted"/>
<gene>
    <name evidence="1" type="primary">KREPB5</name>
    <name evidence="1" type="ORF">DPX39_110013800</name>
</gene>
<sequence>MRRAVVLRTAAPMCALTGKCVEDWESHRKSFDMRIFELLKGRLTSPTEPLPIKQIYATIANPCRLVEEFTCAKTTRRLGRLHTALSFLRRHNVLLHSLLFHVKETQTWNTTPDFDRLALYGESSLRHEVRARTLRLFPGIDSETYAALTSSVLSEEALHGLFDRLLMKALVGEKPVGKMRDWSLTPNQCGQMLCAIVGEMSWFAARTKATDRTHNNALFPPSDALILHVLCCHVLESLPAELLYNVLEPKVQRIKENWVNEPMSIPEQLHLKPRTIGSLSLSLVAKPLTEEEGRRKEVAVSAEKCQLSLTPERVIGSVRSTMLPRWNYKRFEERRYHILESDKRQVLPLAMSPVGRGDVSLASEQMPDERRRELVALALGGRYR</sequence>
<dbReference type="Proteomes" id="UP000266743">
    <property type="component" value="Chromosome 11"/>
</dbReference>
<dbReference type="AlphaFoldDB" id="A0A3L6KT42"/>
<evidence type="ECO:0000313" key="1">
    <source>
        <dbReference type="EMBL" id="RHW67593.1"/>
    </source>
</evidence>
<dbReference type="CDD" id="cd23725">
    <property type="entry name" value="RNaseIII_KREPB5"/>
    <property type="match status" value="1"/>
</dbReference>
<accession>A0A3L6KT42</accession>
<name>A0A3L6KT42_9TRYP</name>
<organism evidence="1">
    <name type="scientific">Trypanosoma brucei equiperdum</name>
    <dbReference type="NCBI Taxonomy" id="630700"/>
    <lineage>
        <taxon>Eukaryota</taxon>
        <taxon>Discoba</taxon>
        <taxon>Euglenozoa</taxon>
        <taxon>Kinetoplastea</taxon>
        <taxon>Metakinetoplastina</taxon>
        <taxon>Trypanosomatida</taxon>
        <taxon>Trypanosomatidae</taxon>
        <taxon>Trypanosoma</taxon>
    </lineage>
</organism>
<protein>
    <submittedName>
        <fullName evidence="1">KREPB5</fullName>
    </submittedName>
</protein>
<reference evidence="1" key="1">
    <citation type="submission" date="2018-09" db="EMBL/GenBank/DDBJ databases">
        <title>whole genome sequence of T. equiperdum IVM-t1 strain.</title>
        <authorList>
            <person name="Suganuma K."/>
        </authorList>
    </citation>
    <scope>NUCLEOTIDE SEQUENCE [LARGE SCALE GENOMIC DNA]</scope>
    <source>
        <strain evidence="1">IVM-t1</strain>
    </source>
</reference>